<dbReference type="Proteomes" id="UP001596513">
    <property type="component" value="Unassembled WGS sequence"/>
</dbReference>
<reference evidence="2" key="1">
    <citation type="journal article" date="2019" name="Int. J. Syst. Evol. Microbiol.">
        <title>The Global Catalogue of Microorganisms (GCM) 10K type strain sequencing project: providing services to taxonomists for standard genome sequencing and annotation.</title>
        <authorList>
            <consortium name="The Broad Institute Genomics Platform"/>
            <consortium name="The Broad Institute Genome Sequencing Center for Infectious Disease"/>
            <person name="Wu L."/>
            <person name="Ma J."/>
        </authorList>
    </citation>
    <scope>NUCLEOTIDE SEQUENCE [LARGE SCALE GENOMIC DNA]</scope>
    <source>
        <strain evidence="2">JCM 19635</strain>
    </source>
</reference>
<keyword evidence="2" id="KW-1185">Reference proteome</keyword>
<accession>A0ABW2UAJ8</accession>
<comment type="caution">
    <text evidence="1">The sequence shown here is derived from an EMBL/GenBank/DDBJ whole genome shotgun (WGS) entry which is preliminary data.</text>
</comment>
<name>A0ABW2UAJ8_9BACT</name>
<evidence type="ECO:0000313" key="2">
    <source>
        <dbReference type="Proteomes" id="UP001596513"/>
    </source>
</evidence>
<proteinExistence type="predicted"/>
<sequence>MPSPGAGPSLLPFAAAFYRELEQRYGQQFFTETPIFKIFSSLEEQNAVLARSADHPWEDFVADLETSDPQLAGIHAPFGGAWLQHGGHVAVREPAGRAGGRGHARRLAANRAF</sequence>
<protein>
    <submittedName>
        <fullName evidence="1">Uncharacterized protein</fullName>
    </submittedName>
</protein>
<dbReference type="RefSeq" id="WP_380206189.1">
    <property type="nucleotide sequence ID" value="NZ_JBHTEK010000001.1"/>
</dbReference>
<evidence type="ECO:0000313" key="1">
    <source>
        <dbReference type="EMBL" id="MFC7670410.1"/>
    </source>
</evidence>
<dbReference type="EMBL" id="JBHTEK010000001">
    <property type="protein sequence ID" value="MFC7670410.1"/>
    <property type="molecule type" value="Genomic_DNA"/>
</dbReference>
<organism evidence="1 2">
    <name type="scientific">Hymenobacter humi</name>
    <dbReference type="NCBI Taxonomy" id="1411620"/>
    <lineage>
        <taxon>Bacteria</taxon>
        <taxon>Pseudomonadati</taxon>
        <taxon>Bacteroidota</taxon>
        <taxon>Cytophagia</taxon>
        <taxon>Cytophagales</taxon>
        <taxon>Hymenobacteraceae</taxon>
        <taxon>Hymenobacter</taxon>
    </lineage>
</organism>
<gene>
    <name evidence="1" type="ORF">ACFQT0_25850</name>
</gene>